<dbReference type="Proteomes" id="UP000002316">
    <property type="component" value="Chromosome 1"/>
</dbReference>
<dbReference type="GeneID" id="23858337"/>
<dbReference type="KEGG" id="tbg:TbgDal_I2530"/>
<dbReference type="AlphaFoldDB" id="C9ZIU7"/>
<gene>
    <name evidence="1" type="ORF">TbgDal_I2530</name>
</gene>
<organism evidence="1 2">
    <name type="scientific">Trypanosoma brucei gambiense (strain MHOM/CI/86/DAL972)</name>
    <dbReference type="NCBI Taxonomy" id="679716"/>
    <lineage>
        <taxon>Eukaryota</taxon>
        <taxon>Discoba</taxon>
        <taxon>Euglenozoa</taxon>
        <taxon>Kinetoplastea</taxon>
        <taxon>Metakinetoplastina</taxon>
        <taxon>Trypanosomatida</taxon>
        <taxon>Trypanosomatidae</taxon>
        <taxon>Trypanosoma</taxon>
    </lineage>
</organism>
<evidence type="ECO:0000313" key="1">
    <source>
        <dbReference type="EMBL" id="CBH09089.1"/>
    </source>
</evidence>
<evidence type="ECO:0000313" key="2">
    <source>
        <dbReference type="Proteomes" id="UP000002316"/>
    </source>
</evidence>
<proteinExistence type="predicted"/>
<accession>C9ZIU7</accession>
<reference evidence="2" key="1">
    <citation type="journal article" date="2010" name="PLoS Negl. Trop. Dis.">
        <title>The genome sequence of Trypanosoma brucei gambiense, causative agent of chronic human african trypanosomiasis.</title>
        <authorList>
            <person name="Jackson A.P."/>
            <person name="Sanders M."/>
            <person name="Berry A."/>
            <person name="McQuillan J."/>
            <person name="Aslett M.A."/>
            <person name="Quail M.A."/>
            <person name="Chukualim B."/>
            <person name="Capewell P."/>
            <person name="MacLeod A."/>
            <person name="Melville S.E."/>
            <person name="Gibson W."/>
            <person name="Barry J.D."/>
            <person name="Berriman M."/>
            <person name="Hertz-Fowler C."/>
        </authorList>
    </citation>
    <scope>NUCLEOTIDE SEQUENCE [LARGE SCALE GENOMIC DNA]</scope>
    <source>
        <strain evidence="2">MHOM/CI/86/DAL972</strain>
    </source>
</reference>
<sequence length="54" mass="6531">MTTILLIIKMCRRSRFYYLSSYKKKRLRVSWLTTCSYLRCKMCRVSKGIVCRGE</sequence>
<name>C9ZIU7_TRYB9</name>
<protein>
    <submittedName>
        <fullName evidence="1">Uncharacterized protein</fullName>
    </submittedName>
</protein>
<dbReference type="EMBL" id="FN554964">
    <property type="protein sequence ID" value="CBH09089.1"/>
    <property type="molecule type" value="Genomic_DNA"/>
</dbReference>
<dbReference type="RefSeq" id="XP_011771530.1">
    <property type="nucleotide sequence ID" value="XM_011773228.1"/>
</dbReference>